<dbReference type="RefSeq" id="WP_227584706.1">
    <property type="nucleotide sequence ID" value="NZ_CP101988.1"/>
</dbReference>
<dbReference type="InterPro" id="IPR012042">
    <property type="entry name" value="NeuTTM/CthTTM-like"/>
</dbReference>
<evidence type="ECO:0000313" key="3">
    <source>
        <dbReference type="Proteomes" id="UP001316189"/>
    </source>
</evidence>
<dbReference type="PANTHER" id="PTHR40114:SF1">
    <property type="entry name" value="SLR0698 PROTEIN"/>
    <property type="match status" value="1"/>
</dbReference>
<evidence type="ECO:0000259" key="1">
    <source>
        <dbReference type="SMART" id="SM01118"/>
    </source>
</evidence>
<dbReference type="EMBL" id="CP101988">
    <property type="protein sequence ID" value="UUI76391.1"/>
    <property type="molecule type" value="Genomic_DNA"/>
</dbReference>
<dbReference type="SUPFAM" id="SSF55154">
    <property type="entry name" value="CYTH-like phosphatases"/>
    <property type="match status" value="1"/>
</dbReference>
<reference evidence="2 3" key="1">
    <citation type="submission" date="2022-07" db="EMBL/GenBank/DDBJ databases">
        <title>Novel species in genus cellulomonas.</title>
        <authorList>
            <person name="Ye L."/>
        </authorList>
    </citation>
    <scope>NUCLEOTIDE SEQUENCE [LARGE SCALE GENOMIC DNA]</scope>
    <source>
        <strain evidence="3">zg-Y338</strain>
    </source>
</reference>
<feature type="domain" description="CYTH" evidence="1">
    <location>
        <begin position="8"/>
        <end position="178"/>
    </location>
</feature>
<name>A0ABY5L407_9CELL</name>
<sequence length="210" mass="23146">MSDSGNGDFEFERRFFVREVPREALAEPDPVLIVQSYYLADHGYALRLRAQSSTARLELDGSEDVLEVLDEFADQFDFCALTAKGPMIEGTRYEAEREIDVSVGVEMIRRGGARIVKNRYSLWLGGDGWVIDVFGGANRPLVIAECERGGPVTDLTIPAFCVSEVTGDRRFANDALSGAPFSGWAAAYAAELASQGPRFLHGLGINRFER</sequence>
<keyword evidence="3" id="KW-1185">Reference proteome</keyword>
<protein>
    <recommendedName>
        <fullName evidence="1">CYTH domain-containing protein</fullName>
    </recommendedName>
</protein>
<dbReference type="InterPro" id="IPR033469">
    <property type="entry name" value="CYTH-like_dom_sf"/>
</dbReference>
<dbReference type="PANTHER" id="PTHR40114">
    <property type="entry name" value="SLR0698 PROTEIN"/>
    <property type="match status" value="1"/>
</dbReference>
<organism evidence="2 3">
    <name type="scientific">Cellulomonas chengniuliangii</name>
    <dbReference type="NCBI Taxonomy" id="2968084"/>
    <lineage>
        <taxon>Bacteria</taxon>
        <taxon>Bacillati</taxon>
        <taxon>Actinomycetota</taxon>
        <taxon>Actinomycetes</taxon>
        <taxon>Micrococcales</taxon>
        <taxon>Cellulomonadaceae</taxon>
        <taxon>Cellulomonas</taxon>
    </lineage>
</organism>
<dbReference type="Proteomes" id="UP001316189">
    <property type="component" value="Chromosome"/>
</dbReference>
<gene>
    <name evidence="2" type="ORF">NP064_05715</name>
</gene>
<dbReference type="InterPro" id="IPR023577">
    <property type="entry name" value="CYTH_domain"/>
</dbReference>
<dbReference type="SMART" id="SM01118">
    <property type="entry name" value="CYTH"/>
    <property type="match status" value="1"/>
</dbReference>
<dbReference type="PIRSF" id="PIRSF016487">
    <property type="entry name" value="CYTH_UCP016487"/>
    <property type="match status" value="1"/>
</dbReference>
<proteinExistence type="predicted"/>
<accession>A0ABY5L407</accession>
<dbReference type="Gene3D" id="2.40.320.10">
    <property type="entry name" value="Hypothetical Protein Pfu-838710-001"/>
    <property type="match status" value="1"/>
</dbReference>
<evidence type="ECO:0000313" key="2">
    <source>
        <dbReference type="EMBL" id="UUI76391.1"/>
    </source>
</evidence>